<dbReference type="Gene3D" id="3.30.379.10">
    <property type="entry name" value="Chitobiase/beta-hexosaminidase domain 2-like"/>
    <property type="match status" value="1"/>
</dbReference>
<dbReference type="InterPro" id="IPR029018">
    <property type="entry name" value="Hex-like_dom2"/>
</dbReference>
<proteinExistence type="predicted"/>
<keyword evidence="5" id="KW-1185">Reference proteome</keyword>
<evidence type="ECO:0000256" key="2">
    <source>
        <dbReference type="SAM" id="SignalP"/>
    </source>
</evidence>
<comment type="caution">
    <text evidence="4">The sequence shown here is derived from an EMBL/GenBank/DDBJ whole genome shotgun (WGS) entry which is preliminary data.</text>
</comment>
<feature type="signal peptide" evidence="2">
    <location>
        <begin position="1"/>
        <end position="22"/>
    </location>
</feature>
<gene>
    <name evidence="4" type="ORF">CRG98_044689</name>
</gene>
<evidence type="ECO:0000313" key="5">
    <source>
        <dbReference type="Proteomes" id="UP000233551"/>
    </source>
</evidence>
<sequence length="184" mass="20194">MDRLPFPAIPLLLALLFATSHSSTVGVGYISRLLETQGRERAPAAVQVAAAKGVLRRLLPSHHSSFEFEIISKEACGGDYCFVIGNHPAYGGRGTPDILISGVTGVEVLAGLHWYLKHWCSSHVSWDKTGGMQLQSLPQSGFFPRVQDTGIVIQRPVPWNYYQNAVTSSFKCNVVNHEYSLVII</sequence>
<feature type="chain" id="PRO_5014138967" description="Alpha-N-acetylglucosaminidase N-terminal domain-containing protein" evidence="2">
    <location>
        <begin position="23"/>
        <end position="184"/>
    </location>
</feature>
<feature type="domain" description="Alpha-N-acetylglucosaminidase N-terminal" evidence="3">
    <location>
        <begin position="49"/>
        <end position="140"/>
    </location>
</feature>
<name>A0A2I0HT63_PUNGR</name>
<dbReference type="InterPro" id="IPR007781">
    <property type="entry name" value="NAGLU"/>
</dbReference>
<keyword evidence="2" id="KW-0732">Signal</keyword>
<organism evidence="4 5">
    <name type="scientific">Punica granatum</name>
    <name type="common">Pomegranate</name>
    <dbReference type="NCBI Taxonomy" id="22663"/>
    <lineage>
        <taxon>Eukaryota</taxon>
        <taxon>Viridiplantae</taxon>
        <taxon>Streptophyta</taxon>
        <taxon>Embryophyta</taxon>
        <taxon>Tracheophyta</taxon>
        <taxon>Spermatophyta</taxon>
        <taxon>Magnoliopsida</taxon>
        <taxon>eudicotyledons</taxon>
        <taxon>Gunneridae</taxon>
        <taxon>Pentapetalae</taxon>
        <taxon>rosids</taxon>
        <taxon>malvids</taxon>
        <taxon>Myrtales</taxon>
        <taxon>Lythraceae</taxon>
        <taxon>Punica</taxon>
    </lineage>
</organism>
<evidence type="ECO:0000259" key="3">
    <source>
        <dbReference type="Pfam" id="PF12971"/>
    </source>
</evidence>
<dbReference type="Pfam" id="PF12971">
    <property type="entry name" value="NAGLU_N"/>
    <property type="match status" value="1"/>
</dbReference>
<keyword evidence="1" id="KW-0378">Hydrolase</keyword>
<dbReference type="AlphaFoldDB" id="A0A2I0HT63"/>
<protein>
    <recommendedName>
        <fullName evidence="3">Alpha-N-acetylglucosaminidase N-terminal domain-containing protein</fullName>
    </recommendedName>
</protein>
<dbReference type="STRING" id="22663.A0A2I0HT63"/>
<reference evidence="4 5" key="1">
    <citation type="submission" date="2017-11" db="EMBL/GenBank/DDBJ databases">
        <title>De-novo sequencing of pomegranate (Punica granatum L.) genome.</title>
        <authorList>
            <person name="Akparov Z."/>
            <person name="Amiraslanov A."/>
            <person name="Hajiyeva S."/>
            <person name="Abbasov M."/>
            <person name="Kaur K."/>
            <person name="Hamwieh A."/>
            <person name="Solovyev V."/>
            <person name="Salamov A."/>
            <person name="Braich B."/>
            <person name="Kosarev P."/>
            <person name="Mahmoud A."/>
            <person name="Hajiyev E."/>
            <person name="Babayeva S."/>
            <person name="Izzatullayeva V."/>
            <person name="Mammadov A."/>
            <person name="Mammadov A."/>
            <person name="Sharifova S."/>
            <person name="Ojaghi J."/>
            <person name="Eynullazada K."/>
            <person name="Bayramov B."/>
            <person name="Abdulazimova A."/>
            <person name="Shahmuradov I."/>
        </authorList>
    </citation>
    <scope>NUCLEOTIDE SEQUENCE [LARGE SCALE GENOMIC DNA]</scope>
    <source>
        <strain evidence="5">cv. AG2017</strain>
        <tissue evidence="4">Leaf</tissue>
    </source>
</reference>
<dbReference type="Proteomes" id="UP000233551">
    <property type="component" value="Unassembled WGS sequence"/>
</dbReference>
<dbReference type="GO" id="GO:0016787">
    <property type="term" value="F:hydrolase activity"/>
    <property type="evidence" value="ECO:0007669"/>
    <property type="project" value="UniProtKB-KW"/>
</dbReference>
<accession>A0A2I0HT63</accession>
<dbReference type="EMBL" id="PGOL01005560">
    <property type="protein sequence ID" value="PKI34909.1"/>
    <property type="molecule type" value="Genomic_DNA"/>
</dbReference>
<dbReference type="PANTHER" id="PTHR12872">
    <property type="entry name" value="ALPHA-N-ACETYLGLUCOSAMINIDASE"/>
    <property type="match status" value="1"/>
</dbReference>
<evidence type="ECO:0000256" key="1">
    <source>
        <dbReference type="ARBA" id="ARBA00022801"/>
    </source>
</evidence>
<dbReference type="PANTHER" id="PTHR12872:SF3">
    <property type="entry name" value="ALPHA-N-ACETYLGLUCOSAMINIDASE"/>
    <property type="match status" value="1"/>
</dbReference>
<evidence type="ECO:0000313" key="4">
    <source>
        <dbReference type="EMBL" id="PKI34909.1"/>
    </source>
</evidence>
<dbReference type="InterPro" id="IPR024240">
    <property type="entry name" value="NAGLU_N"/>
</dbReference>